<dbReference type="InterPro" id="IPR036397">
    <property type="entry name" value="RNaseH_sf"/>
</dbReference>
<evidence type="ECO:0000313" key="5">
    <source>
        <dbReference type="Proteomes" id="UP000669903"/>
    </source>
</evidence>
<feature type="non-terminal residue" evidence="4">
    <location>
        <position position="1"/>
    </location>
</feature>
<dbReference type="SUPFAM" id="SSF54160">
    <property type="entry name" value="Chromo domain-like"/>
    <property type="match status" value="1"/>
</dbReference>
<feature type="compositionally biased region" description="Basic and acidic residues" evidence="1">
    <location>
        <begin position="117"/>
        <end position="130"/>
    </location>
</feature>
<dbReference type="Gene3D" id="3.30.420.10">
    <property type="entry name" value="Ribonuclease H-like superfamily/Ribonuclease H"/>
    <property type="match status" value="1"/>
</dbReference>
<evidence type="ECO:0000259" key="2">
    <source>
        <dbReference type="PROSITE" id="PS50013"/>
    </source>
</evidence>
<feature type="compositionally biased region" description="Acidic residues" evidence="1">
    <location>
        <begin position="131"/>
        <end position="140"/>
    </location>
</feature>
<dbReference type="PANTHER" id="PTHR46585">
    <property type="entry name" value="INTEGRASE CORE DOMAIN CONTAINING PROTEIN"/>
    <property type="match status" value="1"/>
</dbReference>
<dbReference type="InterPro" id="IPR000953">
    <property type="entry name" value="Chromo/chromo_shadow_dom"/>
</dbReference>
<evidence type="ECO:0000256" key="1">
    <source>
        <dbReference type="SAM" id="MobiDB-lite"/>
    </source>
</evidence>
<gene>
    <name evidence="4" type="primary">Cec1</name>
    <name evidence="4" type="ORF">G6Z76_0003415</name>
</gene>
<accession>A0A836KEP6</accession>
<dbReference type="InterPro" id="IPR016197">
    <property type="entry name" value="Chromo-like_dom_sf"/>
</dbReference>
<feature type="region of interest" description="Disordered" evidence="1">
    <location>
        <begin position="117"/>
        <end position="140"/>
    </location>
</feature>
<dbReference type="SUPFAM" id="SSF53098">
    <property type="entry name" value="Ribonuclease H-like"/>
    <property type="match status" value="1"/>
</dbReference>
<feature type="non-terminal residue" evidence="4">
    <location>
        <position position="553"/>
    </location>
</feature>
<proteinExistence type="predicted"/>
<dbReference type="InterPro" id="IPR001584">
    <property type="entry name" value="Integrase_cat-core"/>
</dbReference>
<dbReference type="PROSITE" id="PS50994">
    <property type="entry name" value="INTEGRASE"/>
    <property type="match status" value="1"/>
</dbReference>
<dbReference type="PANTHER" id="PTHR46585:SF1">
    <property type="entry name" value="CHROMO DOMAIN-CONTAINING PROTEIN"/>
    <property type="match status" value="1"/>
</dbReference>
<dbReference type="PROSITE" id="PS50013">
    <property type="entry name" value="CHROMO_2"/>
    <property type="match status" value="1"/>
</dbReference>
<comment type="caution">
    <text evidence="4">The sequence shown here is derived from an EMBL/GenBank/DDBJ whole genome shotgun (WGS) entry which is preliminary data.</text>
</comment>
<dbReference type="InterPro" id="IPR012337">
    <property type="entry name" value="RNaseH-like_sf"/>
</dbReference>
<dbReference type="GO" id="GO:0005694">
    <property type="term" value="C:chromosome"/>
    <property type="evidence" value="ECO:0007669"/>
    <property type="project" value="UniProtKB-ARBA"/>
</dbReference>
<dbReference type="AlphaFoldDB" id="A0A836KEP6"/>
<dbReference type="GO" id="GO:0015074">
    <property type="term" value="P:DNA integration"/>
    <property type="evidence" value="ECO:0007669"/>
    <property type="project" value="InterPro"/>
</dbReference>
<keyword evidence="5" id="KW-1185">Reference proteome</keyword>
<feature type="domain" description="Integrase catalytic" evidence="3">
    <location>
        <begin position="338"/>
        <end position="434"/>
    </location>
</feature>
<evidence type="ECO:0000313" key="4">
    <source>
        <dbReference type="EMBL" id="KAG5347391.1"/>
    </source>
</evidence>
<name>A0A836KEP6_9HYME</name>
<dbReference type="Proteomes" id="UP000669903">
    <property type="component" value="Unassembled WGS sequence"/>
</dbReference>
<dbReference type="EMBL" id="JAANIC010000747">
    <property type="protein sequence ID" value="KAG5347391.1"/>
    <property type="molecule type" value="Genomic_DNA"/>
</dbReference>
<feature type="domain" description="Chromo" evidence="2">
    <location>
        <begin position="507"/>
        <end position="553"/>
    </location>
</feature>
<reference evidence="4" key="1">
    <citation type="submission" date="2020-03" db="EMBL/GenBank/DDBJ databases">
        <title>Relaxed selection underlies rapid genomic changes in the transitions from sociality to social parasitism in ants.</title>
        <authorList>
            <person name="Bi X."/>
        </authorList>
    </citation>
    <scope>NUCLEOTIDE SEQUENCE</scope>
    <source>
        <strain evidence="4">BGI-DK2014a</strain>
        <tissue evidence="4">Whole body</tissue>
    </source>
</reference>
<dbReference type="GO" id="GO:0003676">
    <property type="term" value="F:nucleic acid binding"/>
    <property type="evidence" value="ECO:0007669"/>
    <property type="project" value="InterPro"/>
</dbReference>
<organism evidence="4 5">
    <name type="scientific">Acromyrmex charruanus</name>
    <dbReference type="NCBI Taxonomy" id="2715315"/>
    <lineage>
        <taxon>Eukaryota</taxon>
        <taxon>Metazoa</taxon>
        <taxon>Ecdysozoa</taxon>
        <taxon>Arthropoda</taxon>
        <taxon>Hexapoda</taxon>
        <taxon>Insecta</taxon>
        <taxon>Pterygota</taxon>
        <taxon>Neoptera</taxon>
        <taxon>Endopterygota</taxon>
        <taxon>Hymenoptera</taxon>
        <taxon>Apocrita</taxon>
        <taxon>Aculeata</taxon>
        <taxon>Formicoidea</taxon>
        <taxon>Formicidae</taxon>
        <taxon>Myrmicinae</taxon>
        <taxon>Acromyrmex</taxon>
    </lineage>
</organism>
<protein>
    <submittedName>
        <fullName evidence="4">CEC1 protein</fullName>
    </submittedName>
</protein>
<evidence type="ECO:0000259" key="3">
    <source>
        <dbReference type="PROSITE" id="PS50994"/>
    </source>
</evidence>
<sequence length="553" mass="64389">MMGGNVEKRKHDEMLPNTIRAITCGPSNCCKTNVFISLLKSPNGYVYSKSLQQPKYRNLENLFTSIDEIGYFTFSKNSDVIPPSEAFPNSIFIFDDMRFFVDSLGVRAIKRESRDEDAATAFKRERKEEEEQKEEGEEVSETFECSTTLHKFNDRTIVYSGQQDKESSIDHEYGVYLHKDGLMFGNKRFDVDNADNIIIDGVGRLLSNRAYKYKHVITLLKSITPKKQKKKSRKELPHAMTLNDNAIDYIARRFAPNRQQRSRQRDRQCCRLSRNFAKLLNRIFMKRFSRVTSARKNILFSCTQCIMCRIMKKKSEKKRDKISSERRRLVAELHAPARRNFPRRRVIIQGYDDLWQADVVEMRPYSGFNRGHHYILTVIDMLSKYTWAVPLKSKGGSETANAIARCVNHYSTYSTLKASKNDMWKMFTLNGNYRGMRPVDVTPAIAIRLLDTVYSAIKIAGSAKFKVDDSVRVSKYKTIFEKGLSRKIVAVTFYEHELHRATHPDLYLVEKVLCRKGNKVYIKWLGFDGSHNSWIHKNNVIDKILIDIFYFYI</sequence>